<dbReference type="OrthoDB" id="529208at2"/>
<proteinExistence type="predicted"/>
<evidence type="ECO:0000259" key="1">
    <source>
        <dbReference type="Pfam" id="PF08241"/>
    </source>
</evidence>
<organism evidence="2 3">
    <name type="scientific">Nocardia terpenica</name>
    <dbReference type="NCBI Taxonomy" id="455432"/>
    <lineage>
        <taxon>Bacteria</taxon>
        <taxon>Bacillati</taxon>
        <taxon>Actinomycetota</taxon>
        <taxon>Actinomycetes</taxon>
        <taxon>Mycobacteriales</taxon>
        <taxon>Nocardiaceae</taxon>
        <taxon>Nocardia</taxon>
    </lineage>
</organism>
<reference evidence="2 3" key="1">
    <citation type="submission" date="2016-04" db="EMBL/GenBank/DDBJ databases">
        <authorList>
            <person name="Evans L.H."/>
            <person name="Alamgir A."/>
            <person name="Owens N."/>
            <person name="Weber N.D."/>
            <person name="Virtaneva K."/>
            <person name="Barbian K."/>
            <person name="Babar A."/>
            <person name="Rosenke K."/>
        </authorList>
    </citation>
    <scope>NUCLEOTIDE SEQUENCE [LARGE SCALE GENOMIC DNA]</scope>
    <source>
        <strain evidence="2 3">IFM 0406</strain>
    </source>
</reference>
<dbReference type="STRING" id="455432.AWN90_20155"/>
<keyword evidence="3" id="KW-1185">Reference proteome</keyword>
<gene>
    <name evidence="2" type="ORF">AWN90_20155</name>
</gene>
<dbReference type="InterPro" id="IPR013216">
    <property type="entry name" value="Methyltransf_11"/>
</dbReference>
<comment type="caution">
    <text evidence="2">The sequence shown here is derived from an EMBL/GenBank/DDBJ whole genome shotgun (WGS) entry which is preliminary data.</text>
</comment>
<dbReference type="RefSeq" id="WP_067583473.1">
    <property type="nucleotide sequence ID" value="NZ_JABMCZ010000001.1"/>
</dbReference>
<dbReference type="Gene3D" id="3.40.50.150">
    <property type="entry name" value="Vaccinia Virus protein VP39"/>
    <property type="match status" value="1"/>
</dbReference>
<dbReference type="AlphaFoldDB" id="A0A161WFG0"/>
<dbReference type="Pfam" id="PF08241">
    <property type="entry name" value="Methyltransf_11"/>
    <property type="match status" value="1"/>
</dbReference>
<protein>
    <recommendedName>
        <fullName evidence="1">Methyltransferase type 11 domain-containing protein</fullName>
    </recommendedName>
</protein>
<evidence type="ECO:0000313" key="2">
    <source>
        <dbReference type="EMBL" id="KZM75669.1"/>
    </source>
</evidence>
<dbReference type="EMBL" id="LWGR01000003">
    <property type="protein sequence ID" value="KZM75669.1"/>
    <property type="molecule type" value="Genomic_DNA"/>
</dbReference>
<dbReference type="SUPFAM" id="SSF53335">
    <property type="entry name" value="S-adenosyl-L-methionine-dependent methyltransferases"/>
    <property type="match status" value="1"/>
</dbReference>
<dbReference type="GO" id="GO:0008757">
    <property type="term" value="F:S-adenosylmethionine-dependent methyltransferase activity"/>
    <property type="evidence" value="ECO:0007669"/>
    <property type="project" value="InterPro"/>
</dbReference>
<sequence length="215" mass="22480">MTLPAPVAAALAAQLREPHGPAGPLLGPGLDRGNRRAIVEGVTALRPRPGEVVADLGFGGGLGLARLLAGVGPAGLVHGVERSVAMLTLAARRFRPALTAGTLALHGATILRLPFPDASLDAALTVHTLYFLDDPEPACLEWARVLRPHGRLVLVFGDPVAMTELPFTAYGFRLRPVATIVDAVRAAGLRVTTHHRAGHGAHEFHVLCARPCNSG</sequence>
<dbReference type="InterPro" id="IPR029063">
    <property type="entry name" value="SAM-dependent_MTases_sf"/>
</dbReference>
<feature type="domain" description="Methyltransferase type 11" evidence="1">
    <location>
        <begin position="55"/>
        <end position="154"/>
    </location>
</feature>
<evidence type="ECO:0000313" key="3">
    <source>
        <dbReference type="Proteomes" id="UP000076512"/>
    </source>
</evidence>
<dbReference type="Proteomes" id="UP000076512">
    <property type="component" value="Unassembled WGS sequence"/>
</dbReference>
<name>A0A161WFG0_9NOCA</name>
<accession>A0A161WFG0</accession>